<protein>
    <recommendedName>
        <fullName evidence="6">Methylamine utilisation protein MauE domain-containing protein</fullName>
    </recommendedName>
</protein>
<dbReference type="GO" id="GO:0016020">
    <property type="term" value="C:membrane"/>
    <property type="evidence" value="ECO:0007669"/>
    <property type="project" value="UniProtKB-SubCell"/>
</dbReference>
<keyword evidence="4 5" id="KW-0472">Membrane</keyword>
<evidence type="ECO:0000256" key="4">
    <source>
        <dbReference type="ARBA" id="ARBA00023136"/>
    </source>
</evidence>
<accession>A0A3N4PXI1</accession>
<reference evidence="7 8" key="1">
    <citation type="submission" date="2018-11" db="EMBL/GenBank/DDBJ databases">
        <title>Chitinophaga lutea sp.nov., isolate from arsenic contaminated soil.</title>
        <authorList>
            <person name="Zong Y."/>
        </authorList>
    </citation>
    <scope>NUCLEOTIDE SEQUENCE [LARGE SCALE GENOMIC DNA]</scope>
    <source>
        <strain evidence="7 8">ZY74</strain>
    </source>
</reference>
<evidence type="ECO:0000256" key="2">
    <source>
        <dbReference type="ARBA" id="ARBA00022692"/>
    </source>
</evidence>
<sequence length="133" mass="14995">MLLFVLFTYAAGSKLANYKLFIFQMNAQPFDDSFTKWLVPGLLLTEFAVAACLIFKRTLLTGLWASLVLLVTFTVYIVLIKAQYFDTVPCSCGGVIEQLSWTQHLVFNLFFIGINIAAIALNRYPAQQQLKLS</sequence>
<dbReference type="AlphaFoldDB" id="A0A3N4PXI1"/>
<evidence type="ECO:0000259" key="6">
    <source>
        <dbReference type="Pfam" id="PF07291"/>
    </source>
</evidence>
<evidence type="ECO:0000256" key="3">
    <source>
        <dbReference type="ARBA" id="ARBA00022989"/>
    </source>
</evidence>
<gene>
    <name evidence="7" type="ORF">EGT74_03445</name>
</gene>
<dbReference type="InterPro" id="IPR009908">
    <property type="entry name" value="Methylamine_util_MauE"/>
</dbReference>
<dbReference type="GO" id="GO:0030416">
    <property type="term" value="P:methylamine metabolic process"/>
    <property type="evidence" value="ECO:0007669"/>
    <property type="project" value="InterPro"/>
</dbReference>
<feature type="transmembrane region" description="Helical" evidence="5">
    <location>
        <begin position="105"/>
        <end position="124"/>
    </location>
</feature>
<keyword evidence="3 5" id="KW-1133">Transmembrane helix</keyword>
<organism evidence="7 8">
    <name type="scientific">Chitinophaga lutea</name>
    <dbReference type="NCBI Taxonomy" id="2488634"/>
    <lineage>
        <taxon>Bacteria</taxon>
        <taxon>Pseudomonadati</taxon>
        <taxon>Bacteroidota</taxon>
        <taxon>Chitinophagia</taxon>
        <taxon>Chitinophagales</taxon>
        <taxon>Chitinophagaceae</taxon>
        <taxon>Chitinophaga</taxon>
    </lineage>
</organism>
<feature type="domain" description="Methylamine utilisation protein MauE" evidence="6">
    <location>
        <begin position="2"/>
        <end position="120"/>
    </location>
</feature>
<feature type="transmembrane region" description="Helical" evidence="5">
    <location>
        <begin position="62"/>
        <end position="85"/>
    </location>
</feature>
<dbReference type="Pfam" id="PF07291">
    <property type="entry name" value="MauE"/>
    <property type="match status" value="1"/>
</dbReference>
<evidence type="ECO:0000313" key="7">
    <source>
        <dbReference type="EMBL" id="RPE12616.1"/>
    </source>
</evidence>
<proteinExistence type="predicted"/>
<evidence type="ECO:0000313" key="8">
    <source>
        <dbReference type="Proteomes" id="UP000278351"/>
    </source>
</evidence>
<keyword evidence="2 5" id="KW-0812">Transmembrane</keyword>
<name>A0A3N4PXI1_9BACT</name>
<comment type="caution">
    <text evidence="7">The sequence shown here is derived from an EMBL/GenBank/DDBJ whole genome shotgun (WGS) entry which is preliminary data.</text>
</comment>
<feature type="transmembrane region" description="Helical" evidence="5">
    <location>
        <begin position="36"/>
        <end position="55"/>
    </location>
</feature>
<evidence type="ECO:0000256" key="5">
    <source>
        <dbReference type="SAM" id="Phobius"/>
    </source>
</evidence>
<dbReference type="Proteomes" id="UP000278351">
    <property type="component" value="Unassembled WGS sequence"/>
</dbReference>
<comment type="subcellular location">
    <subcellularLocation>
        <location evidence="1">Membrane</location>
        <topology evidence="1">Multi-pass membrane protein</topology>
    </subcellularLocation>
</comment>
<dbReference type="EMBL" id="RPDH01000001">
    <property type="protein sequence ID" value="RPE12616.1"/>
    <property type="molecule type" value="Genomic_DNA"/>
</dbReference>
<evidence type="ECO:0000256" key="1">
    <source>
        <dbReference type="ARBA" id="ARBA00004141"/>
    </source>
</evidence>
<keyword evidence="8" id="KW-1185">Reference proteome</keyword>